<evidence type="ECO:0000313" key="6">
    <source>
        <dbReference type="EMBL" id="TKA69490.1"/>
    </source>
</evidence>
<dbReference type="EMBL" id="NAJN01000726">
    <property type="protein sequence ID" value="TKA69490.1"/>
    <property type="molecule type" value="Genomic_DNA"/>
</dbReference>
<feature type="compositionally biased region" description="Basic and acidic residues" evidence="5">
    <location>
        <begin position="270"/>
        <end position="280"/>
    </location>
</feature>
<dbReference type="STRING" id="331657.A0A4U0X031"/>
<dbReference type="SMART" id="SM00320">
    <property type="entry name" value="WD40"/>
    <property type="match status" value="2"/>
</dbReference>
<proteinExistence type="inferred from homology"/>
<dbReference type="Proteomes" id="UP000308768">
    <property type="component" value="Unassembled WGS sequence"/>
</dbReference>
<dbReference type="InterPro" id="IPR015943">
    <property type="entry name" value="WD40/YVTN_repeat-like_dom_sf"/>
</dbReference>
<dbReference type="SUPFAM" id="SSF50978">
    <property type="entry name" value="WD40 repeat-like"/>
    <property type="match status" value="1"/>
</dbReference>
<dbReference type="PANTHER" id="PTHR11227">
    <property type="entry name" value="WD-REPEAT PROTEIN INTERACTING WITH PHOSPHOINOSIDES WIPI -RELATED"/>
    <property type="match status" value="1"/>
</dbReference>
<keyword evidence="3" id="KW-0677">Repeat</keyword>
<dbReference type="Gene3D" id="2.130.10.10">
    <property type="entry name" value="YVTN repeat-like/Quinoprotein amine dehydrogenase"/>
    <property type="match status" value="1"/>
</dbReference>
<dbReference type="InterPro" id="IPR048720">
    <property type="entry name" value="PROPPIN"/>
</dbReference>
<evidence type="ECO:0000256" key="1">
    <source>
        <dbReference type="ARBA" id="ARBA00004148"/>
    </source>
</evidence>
<protein>
    <submittedName>
        <fullName evidence="6">Autophagy-related protein 18</fullName>
    </submittedName>
</protein>
<gene>
    <name evidence="6" type="ORF">B0A49_07264</name>
</gene>
<organism evidence="6 7">
    <name type="scientific">Cryomyces minteri</name>
    <dbReference type="NCBI Taxonomy" id="331657"/>
    <lineage>
        <taxon>Eukaryota</taxon>
        <taxon>Fungi</taxon>
        <taxon>Dikarya</taxon>
        <taxon>Ascomycota</taxon>
        <taxon>Pezizomycotina</taxon>
        <taxon>Dothideomycetes</taxon>
        <taxon>Dothideomycetes incertae sedis</taxon>
        <taxon>Cryomyces</taxon>
    </lineage>
</organism>
<keyword evidence="2" id="KW-0853">WD repeat</keyword>
<dbReference type="InterPro" id="IPR036322">
    <property type="entry name" value="WD40_repeat_dom_sf"/>
</dbReference>
<dbReference type="Pfam" id="PF21032">
    <property type="entry name" value="PROPPIN"/>
    <property type="match status" value="2"/>
</dbReference>
<keyword evidence="7" id="KW-1185">Reference proteome</keyword>
<dbReference type="InterPro" id="IPR001680">
    <property type="entry name" value="WD40_rpt"/>
</dbReference>
<accession>A0A4U0X031</accession>
<sequence length="398" mass="43640">MALNFVTFNQDHSLLAVGTTKGFRIYYTDPFSKSYESRDDDVAILEMLFSTSLVALTTKPRVLLIRNTKRQSTICDLTFPTMVLAVRLNRKRLVVVLEDQIYIYDVSNMKLLHTLDTVSNPYAICALSPSSEHNYLAYPLQKKVAPPSGDVLLFDATKLEAVNVVAAHQAPLSCIALNSEGTLLATASEKGTIIRVFSVPDAQKLYQFRRGSMPSRIYSMSFNATSTLLCVSSASETIHVFRLAPQMSASKIAGSRGIPISPQGRSFSGSRDRSISPNREDLEDSTNLPESADLGARQQARNPTFMSMVRRTSQNVGANLVTRAAGYLPSAVSEIWEPARDFAWVKIPRTAGAPSVKTVVAMSSNIPQVMVASSEGQFYVFNIDLEKGGEGTLTHQHS</sequence>
<evidence type="ECO:0000256" key="5">
    <source>
        <dbReference type="SAM" id="MobiDB-lite"/>
    </source>
</evidence>
<evidence type="ECO:0000256" key="4">
    <source>
        <dbReference type="ARBA" id="ARBA00025740"/>
    </source>
</evidence>
<evidence type="ECO:0000256" key="2">
    <source>
        <dbReference type="ARBA" id="ARBA00022574"/>
    </source>
</evidence>
<dbReference type="GO" id="GO:0005774">
    <property type="term" value="C:vacuolar membrane"/>
    <property type="evidence" value="ECO:0007669"/>
    <property type="project" value="UniProtKB-SubCell"/>
</dbReference>
<feature type="region of interest" description="Disordered" evidence="5">
    <location>
        <begin position="254"/>
        <end position="301"/>
    </location>
</feature>
<evidence type="ECO:0000313" key="7">
    <source>
        <dbReference type="Proteomes" id="UP000308768"/>
    </source>
</evidence>
<name>A0A4U0X031_9PEZI</name>
<evidence type="ECO:0000256" key="3">
    <source>
        <dbReference type="ARBA" id="ARBA00022737"/>
    </source>
</evidence>
<reference evidence="6 7" key="1">
    <citation type="submission" date="2017-03" db="EMBL/GenBank/DDBJ databases">
        <title>Genomes of endolithic fungi from Antarctica.</title>
        <authorList>
            <person name="Coleine C."/>
            <person name="Masonjones S."/>
            <person name="Stajich J.E."/>
        </authorList>
    </citation>
    <scope>NUCLEOTIDE SEQUENCE [LARGE SCALE GENOMIC DNA]</scope>
    <source>
        <strain evidence="6 7">CCFEE 5187</strain>
    </source>
</reference>
<dbReference type="AlphaFoldDB" id="A0A4U0X031"/>
<comment type="subcellular location">
    <subcellularLocation>
        <location evidence="1">Vacuole membrane</location>
        <topology evidence="1">Peripheral membrane protein</topology>
    </subcellularLocation>
</comment>
<comment type="caution">
    <text evidence="6">The sequence shown here is derived from an EMBL/GenBank/DDBJ whole genome shotgun (WGS) entry which is preliminary data.</text>
</comment>
<comment type="similarity">
    <text evidence="4">Belongs to the WD repeat PROPPIN family.</text>
</comment>
<dbReference type="OrthoDB" id="1667587at2759"/>